<dbReference type="CDD" id="cd02440">
    <property type="entry name" value="AdoMet_MTases"/>
    <property type="match status" value="1"/>
</dbReference>
<evidence type="ECO:0000256" key="5">
    <source>
        <dbReference type="SAM" id="MobiDB-lite"/>
    </source>
</evidence>
<dbReference type="InterPro" id="IPR001091">
    <property type="entry name" value="RM_Methyltransferase"/>
</dbReference>
<evidence type="ECO:0000256" key="1">
    <source>
        <dbReference type="ARBA" id="ARBA00006594"/>
    </source>
</evidence>
<dbReference type="PRINTS" id="PR00508">
    <property type="entry name" value="S21N4MTFRASE"/>
</dbReference>
<keyword evidence="2 7" id="KW-0489">Methyltransferase</keyword>
<dbReference type="AlphaFoldDB" id="A0A0G1IW88"/>
<dbReference type="GO" id="GO:0003677">
    <property type="term" value="F:DNA binding"/>
    <property type="evidence" value="ECO:0007669"/>
    <property type="project" value="InterPro"/>
</dbReference>
<dbReference type="InterPro" id="IPR029063">
    <property type="entry name" value="SAM-dependent_MTases_sf"/>
</dbReference>
<evidence type="ECO:0000256" key="4">
    <source>
        <dbReference type="RuleBase" id="RU362026"/>
    </source>
</evidence>
<feature type="region of interest" description="Disordered" evidence="5">
    <location>
        <begin position="212"/>
        <end position="234"/>
    </location>
</feature>
<dbReference type="GO" id="GO:0032259">
    <property type="term" value="P:methylation"/>
    <property type="evidence" value="ECO:0007669"/>
    <property type="project" value="UniProtKB-KW"/>
</dbReference>
<protein>
    <recommendedName>
        <fullName evidence="4">Methyltransferase</fullName>
        <ecNumber evidence="4">2.1.1.-</ecNumber>
    </recommendedName>
</protein>
<dbReference type="Gene3D" id="3.40.50.150">
    <property type="entry name" value="Vaccinia Virus protein VP39"/>
    <property type="match status" value="1"/>
</dbReference>
<accession>A0A0G1IW88</accession>
<dbReference type="EC" id="2.1.1.-" evidence="4"/>
<comment type="caution">
    <text evidence="7">The sequence shown here is derived from an EMBL/GenBank/DDBJ whole genome shotgun (WGS) entry which is preliminary data.</text>
</comment>
<evidence type="ECO:0000259" key="6">
    <source>
        <dbReference type="Pfam" id="PF01555"/>
    </source>
</evidence>
<dbReference type="InterPro" id="IPR002052">
    <property type="entry name" value="DNA_methylase_N6_adenine_CS"/>
</dbReference>
<dbReference type="GO" id="GO:0005737">
    <property type="term" value="C:cytoplasm"/>
    <property type="evidence" value="ECO:0007669"/>
    <property type="project" value="TreeGrafter"/>
</dbReference>
<comment type="similarity">
    <text evidence="1 4">Belongs to the N(4)/N(6)-methyltransferase family.</text>
</comment>
<evidence type="ECO:0000256" key="3">
    <source>
        <dbReference type="ARBA" id="ARBA00022679"/>
    </source>
</evidence>
<dbReference type="SUPFAM" id="SSF53335">
    <property type="entry name" value="S-adenosyl-L-methionine-dependent methyltransferases"/>
    <property type="match status" value="1"/>
</dbReference>
<dbReference type="PATRIC" id="fig|1618648.3.peg.473"/>
<organism evidence="7 8">
    <name type="scientific">Candidatus Giovannonibacteria bacterium GW2011_GWA2_44_26</name>
    <dbReference type="NCBI Taxonomy" id="1618648"/>
    <lineage>
        <taxon>Bacteria</taxon>
        <taxon>Candidatus Giovannoniibacteriota</taxon>
    </lineage>
</organism>
<dbReference type="PROSITE" id="PS00092">
    <property type="entry name" value="N6_MTASE"/>
    <property type="match status" value="1"/>
</dbReference>
<dbReference type="EMBL" id="LCIT01000005">
    <property type="protein sequence ID" value="KKT63330.1"/>
    <property type="molecule type" value="Genomic_DNA"/>
</dbReference>
<dbReference type="PANTHER" id="PTHR13370:SF3">
    <property type="entry name" value="TRNA (GUANINE(10)-N2)-METHYLTRANSFERASE HOMOLOG"/>
    <property type="match status" value="1"/>
</dbReference>
<evidence type="ECO:0000313" key="7">
    <source>
        <dbReference type="EMBL" id="KKT63330.1"/>
    </source>
</evidence>
<dbReference type="Pfam" id="PF01555">
    <property type="entry name" value="N6_N4_Mtase"/>
    <property type="match status" value="1"/>
</dbReference>
<dbReference type="PANTHER" id="PTHR13370">
    <property type="entry name" value="RNA METHYLASE-RELATED"/>
    <property type="match status" value="1"/>
</dbReference>
<name>A0A0G1IW88_9BACT</name>
<feature type="domain" description="DNA methylase N-4/N-6" evidence="6">
    <location>
        <begin position="55"/>
        <end position="350"/>
    </location>
</feature>
<proteinExistence type="inferred from homology"/>
<gene>
    <name evidence="7" type="ORF">UW55_C0005G0045</name>
</gene>
<reference evidence="7 8" key="1">
    <citation type="journal article" date="2015" name="Nature">
        <title>rRNA introns, odd ribosomes, and small enigmatic genomes across a large radiation of phyla.</title>
        <authorList>
            <person name="Brown C.T."/>
            <person name="Hug L.A."/>
            <person name="Thomas B.C."/>
            <person name="Sharon I."/>
            <person name="Castelle C.J."/>
            <person name="Singh A."/>
            <person name="Wilkins M.J."/>
            <person name="Williams K.H."/>
            <person name="Banfield J.F."/>
        </authorList>
    </citation>
    <scope>NUCLEOTIDE SEQUENCE [LARGE SCALE GENOMIC DNA]</scope>
</reference>
<evidence type="ECO:0000313" key="8">
    <source>
        <dbReference type="Proteomes" id="UP000033945"/>
    </source>
</evidence>
<dbReference type="GO" id="GO:0008170">
    <property type="term" value="F:N-methyltransferase activity"/>
    <property type="evidence" value="ECO:0007669"/>
    <property type="project" value="InterPro"/>
</dbReference>
<evidence type="ECO:0000256" key="2">
    <source>
        <dbReference type="ARBA" id="ARBA00022603"/>
    </source>
</evidence>
<dbReference type="InterPro" id="IPR002941">
    <property type="entry name" value="DNA_methylase_N4/N6"/>
</dbReference>
<sequence length="391" mass="44595">MFITYDNKKPEKDILEKTSRAELKTVSGKGAKNKLIYADNLSTLKTLLDDYSGKVDLIYIDPPFATNGHFKISEDRANTISSSNGDAIAYSDTLIGAEFLEFLRERLILLRELMSDRGSIYLHIDYKIGHYVKLIMDEVFGIKNFRNDITRVKCNPKNFQRKAYGNTKDLILFYSKAENPTWNDPKSPYSDDDIERLFKKTDKDSRKYTTIPLHAPGETANGNTGKEWRGVMPPKGRHWRSDPVVLEEWDKQGLIEWSSNGVPRKKIFVDERDGKKMQDIWEFKDPQYPAYPTEKNLDLLKFIVGASSNEGDLVLDCFCGSGTTLVAAQELNRNWIGIDKSEPAIKVAKKRLLAVPTSLFSKTDFEFLAEITNPEKQIEIHAVKKLAIHGK</sequence>
<keyword evidence="3" id="KW-0808">Transferase</keyword>
<dbReference type="Proteomes" id="UP000033945">
    <property type="component" value="Unassembled WGS sequence"/>
</dbReference>